<dbReference type="RefSeq" id="WP_010927249.1">
    <property type="nucleotide sequence ID" value="NC_019382.1"/>
</dbReference>
<dbReference type="KEGG" id="bbh:BN112_3452"/>
<dbReference type="Gene3D" id="3.10.450.50">
    <property type="match status" value="1"/>
</dbReference>
<dbReference type="GO" id="GO:0030638">
    <property type="term" value="P:polyketide metabolic process"/>
    <property type="evidence" value="ECO:0007669"/>
    <property type="project" value="InterPro"/>
</dbReference>
<dbReference type="InterPro" id="IPR037401">
    <property type="entry name" value="SnoaL-like"/>
</dbReference>
<dbReference type="SUPFAM" id="SSF54427">
    <property type="entry name" value="NTF2-like"/>
    <property type="match status" value="1"/>
</dbReference>
<dbReference type="InterPro" id="IPR032710">
    <property type="entry name" value="NTF2-like_dom_sf"/>
</dbReference>
<protein>
    <submittedName>
        <fullName evidence="2">Possible membrane protein</fullName>
    </submittedName>
</protein>
<dbReference type="HOGENOM" id="CLU_100997_2_0_4"/>
<feature type="domain" description="SnoaL-like" evidence="1">
    <location>
        <begin position="58"/>
        <end position="156"/>
    </location>
</feature>
<evidence type="ECO:0000259" key="1">
    <source>
        <dbReference type="Pfam" id="PF12680"/>
    </source>
</evidence>
<proteinExistence type="predicted"/>
<evidence type="ECO:0000313" key="3">
    <source>
        <dbReference type="Proteomes" id="UP000007564"/>
    </source>
</evidence>
<dbReference type="Pfam" id="PF12680">
    <property type="entry name" value="SnoaL_2"/>
    <property type="match status" value="1"/>
</dbReference>
<accession>A0A0C6PAH1</accession>
<dbReference type="Proteomes" id="UP000007564">
    <property type="component" value="Chromosome"/>
</dbReference>
<organism evidence="2 3">
    <name type="scientific">Bordetella bronchiseptica 253</name>
    <dbReference type="NCBI Taxonomy" id="568707"/>
    <lineage>
        <taxon>Bacteria</taxon>
        <taxon>Pseudomonadati</taxon>
        <taxon>Pseudomonadota</taxon>
        <taxon>Betaproteobacteria</taxon>
        <taxon>Burkholderiales</taxon>
        <taxon>Alcaligenaceae</taxon>
        <taxon>Bordetella</taxon>
    </lineage>
</organism>
<sequence length="174" mass="19837">MADHARPGPFSVNWMFVYPRPMMRKTLHTLALSMATVACLMSAAPAYSQSTQENKDLVLAFFRMMFQDRDVEEAARRYLSPAYVQHNPYMADGVSPLVDFFLPYFEQNPEASVEIKRVIAEGELVVVHNLWKESPGDRGQAVVDIFRVQNGKIVEHWDVSQEIPENPANKNGMF</sequence>
<reference evidence="2 3" key="1">
    <citation type="journal article" date="2012" name="BMC Genomics">
        <title>Comparative genomics of the classical Bordetella subspecies: the evolution and exchange of virulence-associated diversity amongst closely related pathogens.</title>
        <authorList>
            <person name="Park J."/>
            <person name="Zhang Y."/>
            <person name="Buboltz A.M."/>
            <person name="Zhang X."/>
            <person name="Schuster S.C."/>
            <person name="Ahuja U."/>
            <person name="Liu M."/>
            <person name="Miller J.F."/>
            <person name="Sebaihia M."/>
            <person name="Bentley S.D."/>
            <person name="Parkhill J."/>
            <person name="Harvill E.T."/>
        </authorList>
    </citation>
    <scope>NUCLEOTIDE SEQUENCE [LARGE SCALE GENOMIC DNA]</scope>
    <source>
        <strain evidence="2 3">253</strain>
    </source>
</reference>
<evidence type="ECO:0000313" key="2">
    <source>
        <dbReference type="EMBL" id="CCJ55366.1"/>
    </source>
</evidence>
<dbReference type="PANTHER" id="PTHR38436">
    <property type="entry name" value="POLYKETIDE CYCLASE SNOAL-LIKE DOMAIN"/>
    <property type="match status" value="1"/>
</dbReference>
<dbReference type="OrthoDB" id="129343at2"/>
<dbReference type="EMBL" id="HE965806">
    <property type="protein sequence ID" value="CCJ55366.1"/>
    <property type="molecule type" value="Genomic_DNA"/>
</dbReference>
<dbReference type="InterPro" id="IPR009959">
    <property type="entry name" value="Cyclase_SnoaL-like"/>
</dbReference>
<dbReference type="PANTHER" id="PTHR38436:SF1">
    <property type="entry name" value="ESTER CYCLASE"/>
    <property type="match status" value="1"/>
</dbReference>
<name>A0A0C6PAH1_BORBO</name>
<gene>
    <name evidence="2" type="ORF">BN112_3452</name>
</gene>
<dbReference type="AlphaFoldDB" id="A0A0C6PAH1"/>